<dbReference type="PANTHER" id="PTHR34819:SF3">
    <property type="entry name" value="CELL SURFACE PROTEIN"/>
    <property type="match status" value="1"/>
</dbReference>
<dbReference type="Proteomes" id="UP000095679">
    <property type="component" value="Unassembled WGS sequence"/>
</dbReference>
<dbReference type="InterPro" id="IPR047589">
    <property type="entry name" value="DUF11_rpt"/>
</dbReference>
<feature type="domain" description="DUF11" evidence="4">
    <location>
        <begin position="1808"/>
        <end position="1908"/>
    </location>
</feature>
<dbReference type="Pfam" id="PF01345">
    <property type="entry name" value="DUF11"/>
    <property type="match status" value="5"/>
</dbReference>
<dbReference type="PANTHER" id="PTHR34819">
    <property type="entry name" value="LARGE CYSTEINE-RICH PERIPLASMIC PROTEIN OMCB"/>
    <property type="match status" value="1"/>
</dbReference>
<feature type="region of interest" description="Disordered" evidence="1">
    <location>
        <begin position="2474"/>
        <end position="2525"/>
    </location>
</feature>
<keyword evidence="2" id="KW-0472">Membrane</keyword>
<evidence type="ECO:0000256" key="3">
    <source>
        <dbReference type="SAM" id="SignalP"/>
    </source>
</evidence>
<feature type="domain" description="DUF11" evidence="4">
    <location>
        <begin position="601"/>
        <end position="743"/>
    </location>
</feature>
<proteinExistence type="predicted"/>
<evidence type="ECO:0000256" key="2">
    <source>
        <dbReference type="SAM" id="Phobius"/>
    </source>
</evidence>
<feature type="compositionally biased region" description="Basic residues" evidence="1">
    <location>
        <begin position="2495"/>
        <end position="2505"/>
    </location>
</feature>
<dbReference type="Gene3D" id="2.60.40.740">
    <property type="match status" value="7"/>
</dbReference>
<sequence>MFRSLKKIASVVMATAMAVTTAVPGTAIVANAETTTIKTRVKNSDKKQNTINAADMNKLSINTENATVTYSSSLATDNAAARWAKKEMKDREKPKLGTPIAGKLDASKINDSNNGYWIKYSGVTLDGAEKGQKYDLKVSVEQAHGAISGADGPYIAFHKKTPASIRYSGYQWIVVTYTLTDAGKSTLGSTWKSNMTFWDIDSYQGLEIRTPGRVTWAGLKNASAAKDDTALGFNMPADRLPSGSVKDNTVYCDSSSDATDGGTGSNAQRYALYVQAQLTPANNKMKIRYFTGGKDGKQPNGVFLSFDARNRSGDSPTIINFPLTKTVNGKTDVTLSNSSDSFEYTLSTTCGNAVGSQIKSFIWKDTLESVLEFTGNPTVTRVRDGKTENVTSNFTIKTNGQILTATANKLTDDEMRGKFTLHFHAKVKAGANLSKYLNADKTEVVIPNKGTLTTKQDSGTKTNTSNTVNVRMKMAKLAVDKVVDKYEHKVGDNVVFTITTKETGKTTNAANVNVTDTIPSEYKITSVKTEGIEATSSFSGQNVKVTAASLPAGKEFKTIVTCTALESGNAKENYNTAKATATNAMGAAQDDAEVHTNSGELSIDKVVDKYEYEVGDTANFTVKVKNNKGIAKNVTIADTLPEGLELVSGSLKMSGVPDSVTEHVAGTADPTNKLNPELRNETATSKVTSNIAADGNGYKATISALPKDAEVTITFSAKTTKAGNGKEIVNIASAKANNADEVKDDAELYINTADLSIAKKYINEYKAKKKDNRADNEFRVYEEETGNELVKYQVDVTSNGADGTVAKDVDISDISLPDGLIVNYDDIQIVETTKDGKTVTFKAAGGKGTTIKYHVAGTADETNKLNPDKYNETEDRTPEITLEKSGNGWKLKDTYLASGSKLTITYTGKATEIVNGTEVRNTAKATASNLEKTDGKAKTVKADALVYINSPRLVITKKADKEKYAIGDTVTYKIDVTNSQIGTVARNLVIDDDIQTEGVELQKASIVLMDAEGNVIKKESYDEAVKNNTFALKTKRHLVKEGNYSLWDLEAGKKPETQKTWNPVGVTKETKLQIEYQMVITDNKLAGKEIKNVANAVSDEALKVTTDATVTPNGPSITPNKDSDKATYYLGEEAQYTITARQSRENVTAEKVIIKDQFDQKDNFLIKEGSFHVTFNGNDITKDVKITLNEAKDGFTIETGKDLTEADTIKVTYRATPQAASVGKETTNSVLIWGSNAPQVLATNRVKTEPVTPELSITKKSDKSVYSIGETGHYTVVVRQTKKNATAENVVIADAMQVAGTKISNVKIMKGEKDITEKAEISVKDGSYSINTNENLAKDETFTITYDALFESDSLDGKKVKNIADAKADNADEVKADNEVTLHAPNLTITKSSDKKVYNLSETGHYTVKVTQDKKDAEAINVRINDALQVKGVSIVKDSVKIADTTGKDITKDVKIETKDDSYSINTGRNLAYGESFTVTYDVVFKDASLANKDIPNVAEAVADNAKAETDNTVTPVDIEDGLTAIKTANPESGSVVNTGNEITYNITVTNTSKEDKKNVMIRDIVPELTEYVSGGTLKTISGKSYVTFLVDTLKAGESKTESFKVKVTGTGLATIKNVAQVKTSDEPDKHWEDDDFVDTNKVIHTIPYIVTEVVPALSIEKSSDKETYSVGDTGHYTVKVSETEKDAAAKDVIIKDAIENNAADILTDTIKITDPDGKDITKEVEIKSTKSGYTIKTGKDLSYGKAFTVTYDVKFTKASVANEKVRNVAKATAGNLTTTTTKDVTPGTYKDENGNALFEIVKDSDPANGSTVNVGDDIKYSIKVKNTSEKDISNIHILDAVPTGTTYKDGGNVKDINGVSYVAFTIDTLKAGEKKTVSFTVTVNESADKQVANKALVKVTDKDDDTDLSSYQETNEVTHPLPSWVEDDNEVTVIAPSLTIQKASDKDVYQVGETGHYTVTVGQDTENAVAKNVVIKDALQVKGAEIQTATIKIVDTNGKDITNKVDNITKDTSGYTIETGRDLAFGETFTVTYDVLFKDGSLAGQAVKNIAKAKADNASAKTDNDVTPVTVEDGLTALKSAEPASGTQVKAGDEITYNIEVTNTSNEEKKNVLVLDAVPDKTTYVEGSGGKLVEISGKSYVSFTVPSVAAGASESVSFKVKVADTVTDDDVITNVALVKKADKENPKDPSSWTPDSFVPTNEVKHPTSDWVETEKEVTVDGPEMAIEKTSDKIVYGVGETGHYTVKLSQTKENAEAKNVIIEDALQTEGAEILSDTIKVLDTKGTDITKSVQIATTKTSYTIKTGMNLAKDESFTVNYDVKFTSKSLVGKKVKNIAIGKADTGEVTTDHEVDVDKGTNPRLVVKKTSDKDSYKVGGQGQYTITVTNDRKGTVAKNVVIKDALQTTGTVIDEKSIKVTGPDGKEIKKATIKMTKNGFTVKTKSNLEGEKSMKVTYKVTFKDASLAGKNVKNVATATSDNTKPGKSTKTVKVTKATPKKSTPKKSSGKSSGNSGSGTSSNGGSNGTSKTVKTSDIIFMALIGAAVVFCVSGVVYVIKKRKRI</sequence>
<gene>
    <name evidence="5" type="ORF">ERS852450_00156</name>
</gene>
<dbReference type="InterPro" id="IPR008966">
    <property type="entry name" value="Adhesion_dom_sf"/>
</dbReference>
<keyword evidence="2" id="KW-0812">Transmembrane</keyword>
<name>A0A173XK97_9FIRM</name>
<feature type="domain" description="DUF11" evidence="4">
    <location>
        <begin position="477"/>
        <end position="583"/>
    </location>
</feature>
<reference evidence="5 6" key="1">
    <citation type="submission" date="2015-09" db="EMBL/GenBank/DDBJ databases">
        <authorList>
            <consortium name="Pathogen Informatics"/>
        </authorList>
    </citation>
    <scope>NUCLEOTIDE SEQUENCE [LARGE SCALE GENOMIC DNA]</scope>
    <source>
        <strain evidence="5 6">2789STDY5834835</strain>
    </source>
</reference>
<accession>A0A173XK97</accession>
<keyword evidence="2" id="KW-1133">Transmembrane helix</keyword>
<feature type="domain" description="DUF11" evidence="4">
    <location>
        <begin position="2086"/>
        <end position="2185"/>
    </location>
</feature>
<evidence type="ECO:0000256" key="1">
    <source>
        <dbReference type="SAM" id="MobiDB-lite"/>
    </source>
</evidence>
<feature type="compositionally biased region" description="Low complexity" evidence="1">
    <location>
        <begin position="2506"/>
        <end position="2525"/>
    </location>
</feature>
<dbReference type="NCBIfam" id="TIGR04226">
    <property type="entry name" value="RrgB_K2N_iso_D2"/>
    <property type="match status" value="4"/>
</dbReference>
<dbReference type="EMBL" id="CYZL01000001">
    <property type="protein sequence ID" value="CUN52282.1"/>
    <property type="molecule type" value="Genomic_DNA"/>
</dbReference>
<dbReference type="Gene3D" id="2.60.40.10">
    <property type="entry name" value="Immunoglobulins"/>
    <property type="match status" value="1"/>
</dbReference>
<keyword evidence="3" id="KW-0732">Signal</keyword>
<dbReference type="NCBIfam" id="TIGR01451">
    <property type="entry name" value="B_ant_repeat"/>
    <property type="match status" value="7"/>
</dbReference>
<feature type="compositionally biased region" description="Low complexity" evidence="1">
    <location>
        <begin position="2480"/>
        <end position="2494"/>
    </location>
</feature>
<dbReference type="InterPro" id="IPR001434">
    <property type="entry name" value="OmcB-like_DUF11"/>
</dbReference>
<evidence type="ECO:0000313" key="6">
    <source>
        <dbReference type="Proteomes" id="UP000095679"/>
    </source>
</evidence>
<dbReference type="SUPFAM" id="SSF49401">
    <property type="entry name" value="Bacterial adhesins"/>
    <property type="match status" value="4"/>
</dbReference>
<dbReference type="InterPro" id="IPR013783">
    <property type="entry name" value="Ig-like_fold"/>
</dbReference>
<feature type="region of interest" description="Disordered" evidence="1">
    <location>
        <begin position="2183"/>
        <end position="2207"/>
    </location>
</feature>
<feature type="transmembrane region" description="Helical" evidence="2">
    <location>
        <begin position="2534"/>
        <end position="2555"/>
    </location>
</feature>
<dbReference type="InterPro" id="IPR026466">
    <property type="entry name" value="Fim_isopep_form_D2_dom"/>
</dbReference>
<feature type="signal peptide" evidence="3">
    <location>
        <begin position="1"/>
        <end position="32"/>
    </location>
</feature>
<feature type="domain" description="DUF11" evidence="4">
    <location>
        <begin position="1535"/>
        <end position="1635"/>
    </location>
</feature>
<feature type="chain" id="PRO_5008015491" evidence="3">
    <location>
        <begin position="33"/>
        <end position="2561"/>
    </location>
</feature>
<evidence type="ECO:0000313" key="5">
    <source>
        <dbReference type="EMBL" id="CUN52282.1"/>
    </source>
</evidence>
<dbReference type="InterPro" id="IPR051172">
    <property type="entry name" value="Chlamydia_OmcB"/>
</dbReference>
<organism evidence="5 6">
    <name type="scientific">Anaerobutyricum hallii</name>
    <dbReference type="NCBI Taxonomy" id="39488"/>
    <lineage>
        <taxon>Bacteria</taxon>
        <taxon>Bacillati</taxon>
        <taxon>Bacillota</taxon>
        <taxon>Clostridia</taxon>
        <taxon>Lachnospirales</taxon>
        <taxon>Lachnospiraceae</taxon>
        <taxon>Anaerobutyricum</taxon>
    </lineage>
</organism>
<protein>
    <submittedName>
        <fullName evidence="5">Uncharacterized protein conserved in bacteria</fullName>
    </submittedName>
</protein>
<dbReference type="RefSeq" id="WP_055297840.1">
    <property type="nucleotide sequence ID" value="NZ_BLYK01000002.1"/>
</dbReference>
<evidence type="ECO:0000259" key="4">
    <source>
        <dbReference type="Pfam" id="PF01345"/>
    </source>
</evidence>